<dbReference type="Proteomes" id="UP000297472">
    <property type="component" value="Unassembled WGS sequence"/>
</dbReference>
<dbReference type="EMBL" id="SOHA01000039">
    <property type="protein sequence ID" value="TFD27434.1"/>
    <property type="molecule type" value="Genomic_DNA"/>
</dbReference>
<proteinExistence type="predicted"/>
<dbReference type="GO" id="GO:0016747">
    <property type="term" value="F:acyltransferase activity, transferring groups other than amino-acyl groups"/>
    <property type="evidence" value="ECO:0007669"/>
    <property type="project" value="InterPro"/>
</dbReference>
<dbReference type="AlphaFoldDB" id="A0A4Y8JRY2"/>
<dbReference type="InterPro" id="IPR000182">
    <property type="entry name" value="GNAT_dom"/>
</dbReference>
<reference evidence="5 6" key="1">
    <citation type="submission" date="2019-03" db="EMBL/GenBank/DDBJ databases">
        <title>Genomics of glacier-inhabiting Cryobacterium strains.</title>
        <authorList>
            <person name="Liu Q."/>
            <person name="Xin Y.-H."/>
        </authorList>
    </citation>
    <scope>NUCLEOTIDE SEQUENCE [LARGE SCALE GENOMIC DNA]</scope>
    <source>
        <strain evidence="5 6">TMT1-51</strain>
    </source>
</reference>
<dbReference type="InterPro" id="IPR016181">
    <property type="entry name" value="Acyl_CoA_acyltransferase"/>
</dbReference>
<keyword evidence="1 5" id="KW-0808">Transferase</keyword>
<gene>
    <name evidence="5" type="ORF">E3T49_12860</name>
</gene>
<dbReference type="InterPro" id="IPR050832">
    <property type="entry name" value="Bact_Acetyltransf"/>
</dbReference>
<evidence type="ECO:0000313" key="6">
    <source>
        <dbReference type="Proteomes" id="UP000297472"/>
    </source>
</evidence>
<evidence type="ECO:0000313" key="5">
    <source>
        <dbReference type="EMBL" id="TFD27434.1"/>
    </source>
</evidence>
<sequence length="280" mass="30668">MMNLDELLSAYDTQLRMRVPTDLPPGIHYDLQGPVLRVSGRHQGFVETARDVGVTGAELDALIREQRDVFAARGEAVEWKTRSHDLPVDLPDRLFAAGFLPDEPETVVVAETARLGAEPVLPAGVTMRQAHSRSDFERIAALQTQVWDSDHSWLADQLETSVRAAPHDVLVFVAEAGGEVVSSCRLEFTSGTDFAGLWGGSTLAAWRGRGLYRALVAHRARLAQERGVRYLQVDASADSAPILFRLGFQALTMTTPYIWTPPAAGGQESPPRPPMESLTE</sequence>
<dbReference type="Pfam" id="PF00583">
    <property type="entry name" value="Acetyltransf_1"/>
    <property type="match status" value="1"/>
</dbReference>
<dbReference type="OrthoDB" id="164800at2"/>
<evidence type="ECO:0000259" key="4">
    <source>
        <dbReference type="PROSITE" id="PS51186"/>
    </source>
</evidence>
<organism evidence="5 6">
    <name type="scientific">Cryobacterium cryoconiti</name>
    <dbReference type="NCBI Taxonomy" id="1259239"/>
    <lineage>
        <taxon>Bacteria</taxon>
        <taxon>Bacillati</taxon>
        <taxon>Actinomycetota</taxon>
        <taxon>Actinomycetes</taxon>
        <taxon>Micrococcales</taxon>
        <taxon>Microbacteriaceae</taxon>
        <taxon>Cryobacterium</taxon>
    </lineage>
</organism>
<accession>A0A4Y8JRY2</accession>
<dbReference type="CDD" id="cd04301">
    <property type="entry name" value="NAT_SF"/>
    <property type="match status" value="1"/>
</dbReference>
<feature type="domain" description="N-acetyltransferase" evidence="4">
    <location>
        <begin position="125"/>
        <end position="264"/>
    </location>
</feature>
<evidence type="ECO:0000256" key="1">
    <source>
        <dbReference type="ARBA" id="ARBA00022679"/>
    </source>
</evidence>
<comment type="caution">
    <text evidence="5">The sequence shown here is derived from an EMBL/GenBank/DDBJ whole genome shotgun (WGS) entry which is preliminary data.</text>
</comment>
<name>A0A4Y8JRY2_9MICO</name>
<dbReference type="PROSITE" id="PS51186">
    <property type="entry name" value="GNAT"/>
    <property type="match status" value="1"/>
</dbReference>
<dbReference type="SUPFAM" id="SSF55729">
    <property type="entry name" value="Acyl-CoA N-acyltransferases (Nat)"/>
    <property type="match status" value="1"/>
</dbReference>
<protein>
    <submittedName>
        <fullName evidence="5">GNAT family N-acetyltransferase</fullName>
    </submittedName>
</protein>
<dbReference type="PANTHER" id="PTHR43877">
    <property type="entry name" value="AMINOALKYLPHOSPHONATE N-ACETYLTRANSFERASE-RELATED-RELATED"/>
    <property type="match status" value="1"/>
</dbReference>
<dbReference type="RefSeq" id="WP_134425304.1">
    <property type="nucleotide sequence ID" value="NZ_SOHA01000039.1"/>
</dbReference>
<evidence type="ECO:0000256" key="2">
    <source>
        <dbReference type="ARBA" id="ARBA00023315"/>
    </source>
</evidence>
<keyword evidence="2" id="KW-0012">Acyltransferase</keyword>
<evidence type="ECO:0000256" key="3">
    <source>
        <dbReference type="SAM" id="MobiDB-lite"/>
    </source>
</evidence>
<keyword evidence="6" id="KW-1185">Reference proteome</keyword>
<feature type="region of interest" description="Disordered" evidence="3">
    <location>
        <begin position="261"/>
        <end position="280"/>
    </location>
</feature>
<dbReference type="Gene3D" id="3.40.630.30">
    <property type="match status" value="1"/>
</dbReference>